<feature type="transmembrane region" description="Helical" evidence="2">
    <location>
        <begin position="1295"/>
        <end position="1322"/>
    </location>
</feature>
<feature type="transmembrane region" description="Helical" evidence="2">
    <location>
        <begin position="1226"/>
        <end position="1243"/>
    </location>
</feature>
<dbReference type="EMBL" id="BNCQ01000061">
    <property type="protein sequence ID" value="GIM15053.1"/>
    <property type="molecule type" value="Genomic_DNA"/>
</dbReference>
<feature type="region of interest" description="Disordered" evidence="1">
    <location>
        <begin position="1"/>
        <end position="20"/>
    </location>
</feature>
<name>A0A8J4LYU7_9CHLO</name>
<evidence type="ECO:0000313" key="5">
    <source>
        <dbReference type="Proteomes" id="UP000722791"/>
    </source>
</evidence>
<protein>
    <recommendedName>
        <fullName evidence="3">Tyrosine-protein kinase ephrin type A/B receptor-like domain-containing protein</fullName>
    </recommendedName>
</protein>
<proteinExistence type="predicted"/>
<dbReference type="Pfam" id="PF07699">
    <property type="entry name" value="Ephrin_rec_like"/>
    <property type="match status" value="1"/>
</dbReference>
<dbReference type="InterPro" id="IPR011050">
    <property type="entry name" value="Pectin_lyase_fold/virulence"/>
</dbReference>
<evidence type="ECO:0000313" key="4">
    <source>
        <dbReference type="EMBL" id="GIM15053.1"/>
    </source>
</evidence>
<accession>A0A8J4LYU7</accession>
<evidence type="ECO:0000256" key="1">
    <source>
        <dbReference type="SAM" id="MobiDB-lite"/>
    </source>
</evidence>
<dbReference type="InterPro" id="IPR011641">
    <property type="entry name" value="Tyr-kin_ephrin_A/B_rcpt-like"/>
</dbReference>
<feature type="region of interest" description="Disordered" evidence="1">
    <location>
        <begin position="1008"/>
        <end position="1033"/>
    </location>
</feature>
<feature type="region of interest" description="Disordered" evidence="1">
    <location>
        <begin position="1045"/>
        <end position="1108"/>
    </location>
</feature>
<dbReference type="SUPFAM" id="SSF51126">
    <property type="entry name" value="Pectin lyase-like"/>
    <property type="match status" value="2"/>
</dbReference>
<sequence length="1328" mass="138658">ASSSQGRYAPPPTGGGAPRYRQLLLGPVWAGHEAEELPGADAAPSDVTGTSQVAEGFKSSGTVYPVTLTEDDEVSLRPEVRDPQGSRSRNHLLQQSRSLSPQQQHSSSQIWRSDAGSQVVEHIKGGPSEGGEVSGGWWSAGDRSGGRRLHVTSASPASAPPTPLVPSPATASIESLLSQYMAGVGLTEIDCRGADRAMNIKAGSVVIENVFFRNCRDTAVVVERPSDSTSVRFANCIFFNNSGTRGGALRVGSGARVVIENSLFLGNDAAQGGALFVEGGGLLISVTRSTFTRNGNGNRPWNMQGGAVYGDAGSCLQSFDTCQFDSNGDLSNTMSNSSSSGSNSTALGGGMVLVRPSCNCSVIDSSFTLNKATVGGGFAVSELDSTLELSLTDTNFTGNVAFSKAGGLSLDYVYGSVSMTRCCFESNWARNRGGAVLSSSTRVARASRCDFLTNTAALGPGGAWSAEREGTITLEGGRVAGNSAKYGGGVSLNRDLTLLASGVIFAGNTAQYAGALESLDCSLLNITSCSFTNNSAYAAGALSIFQADLGANIVNCNFTANKATANASANDACGRYGSGGGGAVCLDITSSVRVLGGAFVNNSATNGGALWASQKCNPLTDDPCGYVLLLNTRLYDNAAIGGGGGGVFVYESNDLNVSCSGDESMLLDTITFAAAANAAAADGTACNGSWYGNTALYGSLIASTAMSMHVLTPLNSSMMEYRSNDPLVVTVELRDSFGQRISGGSPETTTVFNAAANSIQPLGVLTASASGGAANFTALRVRAPPGNYTFNISAYGTIQDIPDAVVLVEVRRCVVGEVTNAEKDMCIPCVAGTFSYNPDNTSCDRCPDNARCSDTGTGGFVLLPEDGYWRSGPYSPQVILCPNTDACSYDGSTMTAAVPGIVKARDVVLLDALVEIGGGGAGTHFAPNNSLAAVRSYRALQCSEGYWGNVCGSCAAGYGQTRDATCSKCPNRSLNVLYYFLVSLVNVLMIVITVRAQLVKGTQVRNKPQCVNESNTPATATATATAPRSTATTNELVDAVSSGKLPDVAEDGACSGGPPKDGEWGGSSTGDTASQGVSDDPKAAAAAKGSPPPSGGLDSNQPARPYEDDMRDDELMAGTPSIVLKILVSYLQVVSIVKDVALLWPSPVEWLLKLEMQISFGISTLVSLDCSLPSTGLPKSVARVLVAVATPFIMVVLAVPVWILLYPAHVMTRQKKGLTPLDRRRYIKVRVIMTAITIVFFTYPNVSNVLLGIFSCPLLDDLPSGGAPYRDQLESVGRYWSKDYNLRCYHGSHRLLMLLLGVPGVLLFSVGVPAFSAWFLWYNRKRLR</sequence>
<evidence type="ECO:0000256" key="2">
    <source>
        <dbReference type="SAM" id="Phobius"/>
    </source>
</evidence>
<dbReference type="Proteomes" id="UP000722791">
    <property type="component" value="Unassembled WGS sequence"/>
</dbReference>
<evidence type="ECO:0000259" key="3">
    <source>
        <dbReference type="Pfam" id="PF07699"/>
    </source>
</evidence>
<feature type="transmembrane region" description="Helical" evidence="2">
    <location>
        <begin position="976"/>
        <end position="998"/>
    </location>
</feature>
<keyword evidence="2" id="KW-0812">Transmembrane</keyword>
<feature type="non-terminal residue" evidence="4">
    <location>
        <position position="1328"/>
    </location>
</feature>
<dbReference type="PANTHER" id="PTHR11319">
    <property type="entry name" value="G PROTEIN-COUPLED RECEPTOR-RELATED"/>
    <property type="match status" value="1"/>
</dbReference>
<gene>
    <name evidence="4" type="ORF">Vretimale_17917</name>
</gene>
<keyword evidence="2" id="KW-0472">Membrane</keyword>
<feature type="non-terminal residue" evidence="4">
    <location>
        <position position="1"/>
    </location>
</feature>
<feature type="region of interest" description="Disordered" evidence="1">
    <location>
        <begin position="31"/>
        <end position="166"/>
    </location>
</feature>
<feature type="transmembrane region" description="Helical" evidence="2">
    <location>
        <begin position="1181"/>
        <end position="1205"/>
    </location>
</feature>
<feature type="domain" description="Tyrosine-protein kinase ephrin type A/B receptor-like" evidence="3">
    <location>
        <begin position="816"/>
        <end position="854"/>
    </location>
</feature>
<dbReference type="PANTHER" id="PTHR11319:SF35">
    <property type="entry name" value="OUTER MEMBRANE PROTEIN PMPC-RELATED"/>
    <property type="match status" value="1"/>
</dbReference>
<keyword evidence="2" id="KW-1133">Transmembrane helix</keyword>
<feature type="transmembrane region" description="Helical" evidence="2">
    <location>
        <begin position="1122"/>
        <end position="1144"/>
    </location>
</feature>
<comment type="caution">
    <text evidence="4">The sequence shown here is derived from an EMBL/GenBank/DDBJ whole genome shotgun (WGS) entry which is preliminary data.</text>
</comment>
<feature type="compositionally biased region" description="Low complexity" evidence="1">
    <location>
        <begin position="1016"/>
        <end position="1033"/>
    </location>
</feature>
<dbReference type="InterPro" id="IPR006626">
    <property type="entry name" value="PbH1"/>
</dbReference>
<dbReference type="SMART" id="SM00710">
    <property type="entry name" value="PbH1"/>
    <property type="match status" value="7"/>
</dbReference>
<feature type="compositionally biased region" description="Low complexity" evidence="1">
    <location>
        <begin position="92"/>
        <end position="109"/>
    </location>
</feature>
<reference evidence="4" key="1">
    <citation type="journal article" date="2021" name="Proc. Natl. Acad. Sci. U.S.A.">
        <title>Three genomes in the algal genus Volvox reveal the fate of a haploid sex-determining region after a transition to homothallism.</title>
        <authorList>
            <person name="Yamamoto K."/>
            <person name="Hamaji T."/>
            <person name="Kawai-Toyooka H."/>
            <person name="Matsuzaki R."/>
            <person name="Takahashi F."/>
            <person name="Nishimura Y."/>
            <person name="Kawachi M."/>
            <person name="Noguchi H."/>
            <person name="Minakuchi Y."/>
            <person name="Umen J.G."/>
            <person name="Toyoda A."/>
            <person name="Nozaki H."/>
        </authorList>
    </citation>
    <scope>NUCLEOTIDE SEQUENCE</scope>
    <source>
        <strain evidence="4">NIES-3785</strain>
    </source>
</reference>
<feature type="compositionally biased region" description="Basic and acidic residues" evidence="1">
    <location>
        <begin position="74"/>
        <end position="84"/>
    </location>
</feature>
<organism evidence="4 5">
    <name type="scientific">Volvox reticuliferus</name>
    <dbReference type="NCBI Taxonomy" id="1737510"/>
    <lineage>
        <taxon>Eukaryota</taxon>
        <taxon>Viridiplantae</taxon>
        <taxon>Chlorophyta</taxon>
        <taxon>core chlorophytes</taxon>
        <taxon>Chlorophyceae</taxon>
        <taxon>CS clade</taxon>
        <taxon>Chlamydomonadales</taxon>
        <taxon>Volvocaceae</taxon>
        <taxon>Volvox</taxon>
    </lineage>
</organism>